<accession>A0A9I9E5Y3</accession>
<reference evidence="1" key="1">
    <citation type="submission" date="2023-03" db="UniProtKB">
        <authorList>
            <consortium name="EnsemblPlants"/>
        </authorList>
    </citation>
    <scope>IDENTIFICATION</scope>
</reference>
<organism evidence="1">
    <name type="scientific">Cucumis melo</name>
    <name type="common">Muskmelon</name>
    <dbReference type="NCBI Taxonomy" id="3656"/>
    <lineage>
        <taxon>Eukaryota</taxon>
        <taxon>Viridiplantae</taxon>
        <taxon>Streptophyta</taxon>
        <taxon>Embryophyta</taxon>
        <taxon>Tracheophyta</taxon>
        <taxon>Spermatophyta</taxon>
        <taxon>Magnoliopsida</taxon>
        <taxon>eudicotyledons</taxon>
        <taxon>Gunneridae</taxon>
        <taxon>Pentapetalae</taxon>
        <taxon>rosids</taxon>
        <taxon>fabids</taxon>
        <taxon>Cucurbitales</taxon>
        <taxon>Cucurbitaceae</taxon>
        <taxon>Benincaseae</taxon>
        <taxon>Cucumis</taxon>
    </lineage>
</organism>
<dbReference type="AlphaFoldDB" id="A0A9I9E5Y3"/>
<proteinExistence type="predicted"/>
<name>A0A9I9E5Y3_CUCME</name>
<dbReference type="EnsemblPlants" id="MELO3C029225.2.1">
    <property type="protein sequence ID" value="MELO3C029225.2.1"/>
    <property type="gene ID" value="MELO3C029225.2"/>
</dbReference>
<dbReference type="Gramene" id="MELO3C029225.2.1">
    <property type="protein sequence ID" value="MELO3C029225.2.1"/>
    <property type="gene ID" value="MELO3C029225.2"/>
</dbReference>
<evidence type="ECO:0000313" key="1">
    <source>
        <dbReference type="EnsemblPlants" id="MELO3C029225.2.1"/>
    </source>
</evidence>
<sequence>MEESFRLAFWHIRQRNNNPCRNLLYTEAQIILLPLMPEMFVIISHNQHPILHKFPFKTRTQH</sequence>
<protein>
    <submittedName>
        <fullName evidence="1">Uncharacterized protein</fullName>
    </submittedName>
</protein>